<organism evidence="13 14">
    <name type="scientific">Mizuhopecten yessoensis</name>
    <name type="common">Japanese scallop</name>
    <name type="synonym">Patinopecten yessoensis</name>
    <dbReference type="NCBI Taxonomy" id="6573"/>
    <lineage>
        <taxon>Eukaryota</taxon>
        <taxon>Metazoa</taxon>
        <taxon>Spiralia</taxon>
        <taxon>Lophotrochozoa</taxon>
        <taxon>Mollusca</taxon>
        <taxon>Bivalvia</taxon>
        <taxon>Autobranchia</taxon>
        <taxon>Pteriomorphia</taxon>
        <taxon>Pectinida</taxon>
        <taxon>Pectinoidea</taxon>
        <taxon>Pectinidae</taxon>
        <taxon>Mizuhopecten</taxon>
    </lineage>
</organism>
<keyword evidence="4 11" id="KW-1133">Transmembrane helix</keyword>
<dbReference type="OrthoDB" id="10044919at2759"/>
<dbReference type="AlphaFoldDB" id="A0A210QV21"/>
<feature type="transmembrane region" description="Helical" evidence="11">
    <location>
        <begin position="205"/>
        <end position="234"/>
    </location>
</feature>
<gene>
    <name evidence="13" type="ORF">KP79_PYT04040</name>
</gene>
<evidence type="ECO:0000256" key="2">
    <source>
        <dbReference type="ARBA" id="ARBA00022475"/>
    </source>
</evidence>
<evidence type="ECO:0000259" key="12">
    <source>
        <dbReference type="PROSITE" id="PS50262"/>
    </source>
</evidence>
<evidence type="ECO:0000256" key="6">
    <source>
        <dbReference type="ARBA" id="ARBA00023136"/>
    </source>
</evidence>
<feature type="domain" description="G-protein coupled receptors family 1 profile" evidence="12">
    <location>
        <begin position="61"/>
        <end position="318"/>
    </location>
</feature>
<keyword evidence="8 9" id="KW-0807">Transducer</keyword>
<dbReference type="GO" id="GO:0005886">
    <property type="term" value="C:plasma membrane"/>
    <property type="evidence" value="ECO:0007669"/>
    <property type="project" value="UniProtKB-SubCell"/>
</dbReference>
<keyword evidence="3 9" id="KW-0812">Transmembrane</keyword>
<evidence type="ECO:0000256" key="8">
    <source>
        <dbReference type="ARBA" id="ARBA00023224"/>
    </source>
</evidence>
<dbReference type="SUPFAM" id="SSF81321">
    <property type="entry name" value="Family A G protein-coupled receptor-like"/>
    <property type="match status" value="1"/>
</dbReference>
<dbReference type="Pfam" id="PF00001">
    <property type="entry name" value="7tm_1"/>
    <property type="match status" value="1"/>
</dbReference>
<name>A0A210QV21_MIZYE</name>
<dbReference type="Proteomes" id="UP000242188">
    <property type="component" value="Unassembled WGS sequence"/>
</dbReference>
<dbReference type="FunFam" id="1.20.1070.10:FF:000345">
    <property type="entry name" value="40S ribosomal protein S27"/>
    <property type="match status" value="1"/>
</dbReference>
<dbReference type="Gene3D" id="1.20.1070.10">
    <property type="entry name" value="Rhodopsin 7-helix transmembrane proteins"/>
    <property type="match status" value="1"/>
</dbReference>
<dbReference type="PANTHER" id="PTHR24228:SF75">
    <property type="entry name" value="G-PROTEIN COUPLED RECEPTORS FAMILY 1 PROFILE DOMAIN-CONTAINING PROTEIN"/>
    <property type="match status" value="1"/>
</dbReference>
<evidence type="ECO:0000256" key="1">
    <source>
        <dbReference type="ARBA" id="ARBA00004651"/>
    </source>
</evidence>
<evidence type="ECO:0000256" key="4">
    <source>
        <dbReference type="ARBA" id="ARBA00022989"/>
    </source>
</evidence>
<dbReference type="PRINTS" id="PR00237">
    <property type="entry name" value="GPCRRHODOPSN"/>
</dbReference>
<feature type="transmembrane region" description="Helical" evidence="11">
    <location>
        <begin position="45"/>
        <end position="70"/>
    </location>
</feature>
<dbReference type="GO" id="GO:0004930">
    <property type="term" value="F:G protein-coupled receptor activity"/>
    <property type="evidence" value="ECO:0007669"/>
    <property type="project" value="UniProtKB-KW"/>
</dbReference>
<feature type="transmembrane region" description="Helical" evidence="11">
    <location>
        <begin position="163"/>
        <end position="185"/>
    </location>
</feature>
<dbReference type="CDD" id="cd00637">
    <property type="entry name" value="7tm_classA_rhodopsin-like"/>
    <property type="match status" value="1"/>
</dbReference>
<evidence type="ECO:0000256" key="7">
    <source>
        <dbReference type="ARBA" id="ARBA00023170"/>
    </source>
</evidence>
<keyword evidence="2" id="KW-1003">Cell membrane</keyword>
<evidence type="ECO:0000256" key="9">
    <source>
        <dbReference type="RuleBase" id="RU000688"/>
    </source>
</evidence>
<reference evidence="13 14" key="1">
    <citation type="journal article" date="2017" name="Nat. Ecol. Evol.">
        <title>Scallop genome provides insights into evolution of bilaterian karyotype and development.</title>
        <authorList>
            <person name="Wang S."/>
            <person name="Zhang J."/>
            <person name="Jiao W."/>
            <person name="Li J."/>
            <person name="Xun X."/>
            <person name="Sun Y."/>
            <person name="Guo X."/>
            <person name="Huan P."/>
            <person name="Dong B."/>
            <person name="Zhang L."/>
            <person name="Hu X."/>
            <person name="Sun X."/>
            <person name="Wang J."/>
            <person name="Zhao C."/>
            <person name="Wang Y."/>
            <person name="Wang D."/>
            <person name="Huang X."/>
            <person name="Wang R."/>
            <person name="Lv J."/>
            <person name="Li Y."/>
            <person name="Zhang Z."/>
            <person name="Liu B."/>
            <person name="Lu W."/>
            <person name="Hui Y."/>
            <person name="Liang J."/>
            <person name="Zhou Z."/>
            <person name="Hou R."/>
            <person name="Li X."/>
            <person name="Liu Y."/>
            <person name="Li H."/>
            <person name="Ning X."/>
            <person name="Lin Y."/>
            <person name="Zhao L."/>
            <person name="Xing Q."/>
            <person name="Dou J."/>
            <person name="Li Y."/>
            <person name="Mao J."/>
            <person name="Guo H."/>
            <person name="Dou H."/>
            <person name="Li T."/>
            <person name="Mu C."/>
            <person name="Jiang W."/>
            <person name="Fu Q."/>
            <person name="Fu X."/>
            <person name="Miao Y."/>
            <person name="Liu J."/>
            <person name="Yu Q."/>
            <person name="Li R."/>
            <person name="Liao H."/>
            <person name="Li X."/>
            <person name="Kong Y."/>
            <person name="Jiang Z."/>
            <person name="Chourrout D."/>
            <person name="Li R."/>
            <person name="Bao Z."/>
        </authorList>
    </citation>
    <scope>NUCLEOTIDE SEQUENCE [LARGE SCALE GENOMIC DNA]</scope>
    <source>
        <strain evidence="13 14">PY_sf001</strain>
    </source>
</reference>
<evidence type="ECO:0000256" key="11">
    <source>
        <dbReference type="SAM" id="Phobius"/>
    </source>
</evidence>
<evidence type="ECO:0000256" key="10">
    <source>
        <dbReference type="SAM" id="Coils"/>
    </source>
</evidence>
<accession>A0A210QV21</accession>
<comment type="similarity">
    <text evidence="9">Belongs to the G-protein coupled receptor 1 family.</text>
</comment>
<keyword evidence="5 9" id="KW-0297">G-protein coupled receptor</keyword>
<evidence type="ECO:0000256" key="3">
    <source>
        <dbReference type="ARBA" id="ARBA00022692"/>
    </source>
</evidence>
<evidence type="ECO:0000256" key="5">
    <source>
        <dbReference type="ARBA" id="ARBA00023040"/>
    </source>
</evidence>
<keyword evidence="14" id="KW-1185">Reference proteome</keyword>
<feature type="coiled-coil region" evidence="10">
    <location>
        <begin position="238"/>
        <end position="266"/>
    </location>
</feature>
<dbReference type="SMART" id="SM01381">
    <property type="entry name" value="7TM_GPCR_Srsx"/>
    <property type="match status" value="1"/>
</dbReference>
<keyword evidence="6 11" id="KW-0472">Membrane</keyword>
<feature type="transmembrane region" description="Helical" evidence="11">
    <location>
        <begin position="122"/>
        <end position="142"/>
    </location>
</feature>
<comment type="caution">
    <text evidence="13">The sequence shown here is derived from an EMBL/GenBank/DDBJ whole genome shotgun (WGS) entry which is preliminary data.</text>
</comment>
<sequence>MVAMEEQLDPIFELIIQRQVEKGYGNYTADEFLSRPLEHSPVQSILFLLALSISSVTGLIGNILVIGAVIVSRRLRTTGNMFIVNLAVADIIIVTIVEPFNILGVIDGPEFFVRNVWWCHTLSVVCVMSCSSSMMNLAAISVNRYIMINKNHYYNQIFTKNKTFLLCVLVWFLAFLIELPNLTGWGGHTFDLKTLGCSFDRLISLSYTIFLSVMALWLPLLVIMFCYLNIYFYVKKSRKQMEKQMKKQTKKEKKKTKRQRDNVNLARTFFIVFLTFLICWTPYDLTLFFDRGDRWPSWLYTVFLQIGHFNSSLNSILYGATNRNFRDGYKQFLQKVCCSCKFRVMVKISGDKKNSSTDSSSGYSTSSDNTHHKIFPASHYV</sequence>
<dbReference type="InterPro" id="IPR000276">
    <property type="entry name" value="GPCR_Rhodpsn"/>
</dbReference>
<feature type="transmembrane region" description="Helical" evidence="11">
    <location>
        <begin position="82"/>
        <end position="102"/>
    </location>
</feature>
<feature type="transmembrane region" description="Helical" evidence="11">
    <location>
        <begin position="264"/>
        <end position="283"/>
    </location>
</feature>
<feature type="transmembrane region" description="Helical" evidence="11">
    <location>
        <begin position="298"/>
        <end position="320"/>
    </location>
</feature>
<dbReference type="EMBL" id="NEDP02001728">
    <property type="protein sequence ID" value="OWF52575.1"/>
    <property type="molecule type" value="Genomic_DNA"/>
</dbReference>
<dbReference type="PROSITE" id="PS50262">
    <property type="entry name" value="G_PROTEIN_RECEP_F1_2"/>
    <property type="match status" value="1"/>
</dbReference>
<evidence type="ECO:0000313" key="14">
    <source>
        <dbReference type="Proteomes" id="UP000242188"/>
    </source>
</evidence>
<dbReference type="PANTHER" id="PTHR24228">
    <property type="entry name" value="B2 BRADYKININ RECEPTOR/ANGIOTENSIN II RECEPTOR"/>
    <property type="match status" value="1"/>
</dbReference>
<keyword evidence="7 9" id="KW-0675">Receptor</keyword>
<dbReference type="InterPro" id="IPR017452">
    <property type="entry name" value="GPCR_Rhodpsn_7TM"/>
</dbReference>
<proteinExistence type="inferred from homology"/>
<comment type="subcellular location">
    <subcellularLocation>
        <location evidence="1">Cell membrane</location>
        <topology evidence="1">Multi-pass membrane protein</topology>
    </subcellularLocation>
</comment>
<evidence type="ECO:0000313" key="13">
    <source>
        <dbReference type="EMBL" id="OWF52575.1"/>
    </source>
</evidence>
<keyword evidence="10" id="KW-0175">Coiled coil</keyword>
<protein>
    <submittedName>
        <fullName evidence="13">Melatonin receptor type 1A</fullName>
    </submittedName>
</protein>
<dbReference type="PROSITE" id="PS00237">
    <property type="entry name" value="G_PROTEIN_RECEP_F1_1"/>
    <property type="match status" value="1"/>
</dbReference>